<gene>
    <name evidence="11" type="primary">queC</name>
    <name evidence="13" type="ORF">BCL93_11028</name>
</gene>
<name>A0A328XHP8_9GAMM</name>
<feature type="binding site" evidence="11">
    <location>
        <position position="203"/>
    </location>
    <ligand>
        <name>Zn(2+)</name>
        <dbReference type="ChEBI" id="CHEBI:29105"/>
    </ligand>
</feature>
<accession>A0A328XHP8</accession>
<dbReference type="CDD" id="cd01995">
    <property type="entry name" value="QueC-like"/>
    <property type="match status" value="1"/>
</dbReference>
<keyword evidence="2 11" id="KW-0436">Ligase</keyword>
<evidence type="ECO:0000256" key="5">
    <source>
        <dbReference type="ARBA" id="ARBA00022785"/>
    </source>
</evidence>
<evidence type="ECO:0000256" key="12">
    <source>
        <dbReference type="SAM" id="MobiDB-lite"/>
    </source>
</evidence>
<dbReference type="SUPFAM" id="SSF52402">
    <property type="entry name" value="Adenine nucleotide alpha hydrolases-like"/>
    <property type="match status" value="1"/>
</dbReference>
<keyword evidence="3 11" id="KW-0479">Metal-binding</keyword>
<dbReference type="PANTHER" id="PTHR42914">
    <property type="entry name" value="7-CYANO-7-DEAZAGUANINE SYNTHASE"/>
    <property type="match status" value="1"/>
</dbReference>
<feature type="binding site" evidence="11">
    <location>
        <position position="200"/>
    </location>
    <ligand>
        <name>Zn(2+)</name>
        <dbReference type="ChEBI" id="CHEBI:29105"/>
    </ligand>
</feature>
<dbReference type="OrthoDB" id="9789567at2"/>
<dbReference type="PANTHER" id="PTHR42914:SF1">
    <property type="entry name" value="7-CYANO-7-DEAZAGUANINE SYNTHASE"/>
    <property type="match status" value="1"/>
</dbReference>
<dbReference type="RefSeq" id="WP_112055777.1">
    <property type="nucleotide sequence ID" value="NZ_QLSX01000010.1"/>
</dbReference>
<dbReference type="UniPathway" id="UPA00391"/>
<comment type="cofactor">
    <cofactor evidence="11">
        <name>Zn(2+)</name>
        <dbReference type="ChEBI" id="CHEBI:29105"/>
    </cofactor>
    <text evidence="11">Binds 1 zinc ion per subunit.</text>
</comment>
<dbReference type="HAMAP" id="MF_01633">
    <property type="entry name" value="QueC"/>
    <property type="match status" value="1"/>
</dbReference>
<evidence type="ECO:0000256" key="6">
    <source>
        <dbReference type="ARBA" id="ARBA00022833"/>
    </source>
</evidence>
<organism evidence="13 14">
    <name type="scientific">Onishia taeanensis</name>
    <dbReference type="NCBI Taxonomy" id="284577"/>
    <lineage>
        <taxon>Bacteria</taxon>
        <taxon>Pseudomonadati</taxon>
        <taxon>Pseudomonadota</taxon>
        <taxon>Gammaproteobacteria</taxon>
        <taxon>Oceanospirillales</taxon>
        <taxon>Halomonadaceae</taxon>
        <taxon>Onishia</taxon>
    </lineage>
</organism>
<dbReference type="EMBL" id="QLSX01000010">
    <property type="protein sequence ID" value="RAR58999.1"/>
    <property type="molecule type" value="Genomic_DNA"/>
</dbReference>
<dbReference type="Proteomes" id="UP000249700">
    <property type="component" value="Unassembled WGS sequence"/>
</dbReference>
<dbReference type="AlphaFoldDB" id="A0A328XHP8"/>
<dbReference type="GO" id="GO:0016879">
    <property type="term" value="F:ligase activity, forming carbon-nitrogen bonds"/>
    <property type="evidence" value="ECO:0007669"/>
    <property type="project" value="UniProtKB-UniRule"/>
</dbReference>
<sequence>MTSSTPRAVVIYSGGMDSYTVLHRARREGYELHALSFNYGQRHARELDTAKQVCEQLGIAHQIVDIRAIHGLIDSSALTDASQALPGGDYDADNLSATVVPNRNMILLSLAIAQAVNIGADRVFYGAHGGDHVLYPDCRPEFVEKMNDVAAIANFSPVTIEAPYLHKGKHEILADGLAMGLDYANTWTCYLGETLACGECGSCRERLAAFAHHGLSDPLGYSSSQRSGSDEKAATSQRPGSDAETSADSGEGRHDV</sequence>
<comment type="caution">
    <text evidence="13">The sequence shown here is derived from an EMBL/GenBank/DDBJ whole genome shotgun (WGS) entry which is preliminary data.</text>
</comment>
<dbReference type="EC" id="6.3.4.20" evidence="9 11"/>
<comment type="similarity">
    <text evidence="8 11">Belongs to the QueC family.</text>
</comment>
<evidence type="ECO:0000256" key="10">
    <source>
        <dbReference type="ARBA" id="ARBA00047890"/>
    </source>
</evidence>
<keyword evidence="7 11" id="KW-0067">ATP-binding</keyword>
<keyword evidence="4 11" id="KW-0547">Nucleotide-binding</keyword>
<evidence type="ECO:0000256" key="11">
    <source>
        <dbReference type="HAMAP-Rule" id="MF_01633"/>
    </source>
</evidence>
<dbReference type="GO" id="GO:0008616">
    <property type="term" value="P:tRNA queuosine(34) biosynthetic process"/>
    <property type="evidence" value="ECO:0007669"/>
    <property type="project" value="UniProtKB-UniRule"/>
</dbReference>
<proteinExistence type="inferred from homology"/>
<evidence type="ECO:0000256" key="4">
    <source>
        <dbReference type="ARBA" id="ARBA00022741"/>
    </source>
</evidence>
<evidence type="ECO:0000256" key="2">
    <source>
        <dbReference type="ARBA" id="ARBA00022598"/>
    </source>
</evidence>
<dbReference type="Gene3D" id="3.40.50.620">
    <property type="entry name" value="HUPs"/>
    <property type="match status" value="1"/>
</dbReference>
<feature type="binding site" evidence="11">
    <location>
        <position position="189"/>
    </location>
    <ligand>
        <name>Zn(2+)</name>
        <dbReference type="ChEBI" id="CHEBI:29105"/>
    </ligand>
</feature>
<feature type="binding site" evidence="11">
    <location>
        <begin position="12"/>
        <end position="22"/>
    </location>
    <ligand>
        <name>ATP</name>
        <dbReference type="ChEBI" id="CHEBI:30616"/>
    </ligand>
</feature>
<comment type="function">
    <text evidence="11">Catalyzes the ATP-dependent conversion of 7-carboxy-7-deazaguanine (CDG) to 7-cyano-7-deazaguanine (preQ(0)).</text>
</comment>
<keyword evidence="6 11" id="KW-0862">Zinc</keyword>
<evidence type="ECO:0000313" key="13">
    <source>
        <dbReference type="EMBL" id="RAR58999.1"/>
    </source>
</evidence>
<evidence type="ECO:0000256" key="9">
    <source>
        <dbReference type="ARBA" id="ARBA00039149"/>
    </source>
</evidence>
<keyword evidence="5 11" id="KW-0671">Queuosine biosynthesis</keyword>
<evidence type="ECO:0000313" key="14">
    <source>
        <dbReference type="Proteomes" id="UP000249700"/>
    </source>
</evidence>
<dbReference type="InterPro" id="IPR014729">
    <property type="entry name" value="Rossmann-like_a/b/a_fold"/>
</dbReference>
<comment type="catalytic activity">
    <reaction evidence="10 11">
        <text>7-carboxy-7-carbaguanine + NH4(+) + 2 ATP = 7-cyano-7-carbaguanine + 2 AMP + 2 diphosphate + 2 H(+)</text>
        <dbReference type="Rhea" id="RHEA:27982"/>
        <dbReference type="ChEBI" id="CHEBI:15378"/>
        <dbReference type="ChEBI" id="CHEBI:28938"/>
        <dbReference type="ChEBI" id="CHEBI:30616"/>
        <dbReference type="ChEBI" id="CHEBI:33019"/>
        <dbReference type="ChEBI" id="CHEBI:45075"/>
        <dbReference type="ChEBI" id="CHEBI:61036"/>
        <dbReference type="ChEBI" id="CHEBI:456215"/>
        <dbReference type="EC" id="6.3.4.20"/>
    </reaction>
</comment>
<dbReference type="GO" id="GO:0005524">
    <property type="term" value="F:ATP binding"/>
    <property type="evidence" value="ECO:0007669"/>
    <property type="project" value="UniProtKB-UniRule"/>
</dbReference>
<feature type="binding site" evidence="11">
    <location>
        <position position="197"/>
    </location>
    <ligand>
        <name>Zn(2+)</name>
        <dbReference type="ChEBI" id="CHEBI:29105"/>
    </ligand>
</feature>
<reference evidence="13 14" key="1">
    <citation type="submission" date="2018-06" db="EMBL/GenBank/DDBJ databases">
        <title>Comparative analysis of microorganisms from saline springs in Andes Mountain Range, Colombia.</title>
        <authorList>
            <person name="Rubin E."/>
        </authorList>
    </citation>
    <scope>NUCLEOTIDE SEQUENCE [LARGE SCALE GENOMIC DNA]</scope>
    <source>
        <strain evidence="13 14">USBA-857</strain>
    </source>
</reference>
<feature type="region of interest" description="Disordered" evidence="12">
    <location>
        <begin position="220"/>
        <end position="256"/>
    </location>
</feature>
<evidence type="ECO:0000256" key="8">
    <source>
        <dbReference type="ARBA" id="ARBA00037993"/>
    </source>
</evidence>
<dbReference type="GO" id="GO:0008270">
    <property type="term" value="F:zinc ion binding"/>
    <property type="evidence" value="ECO:0007669"/>
    <property type="project" value="UniProtKB-UniRule"/>
</dbReference>
<dbReference type="InterPro" id="IPR018317">
    <property type="entry name" value="QueC"/>
</dbReference>
<comment type="pathway">
    <text evidence="1 11">Purine metabolism; 7-cyano-7-deazaguanine biosynthesis.</text>
</comment>
<evidence type="ECO:0000256" key="1">
    <source>
        <dbReference type="ARBA" id="ARBA00005061"/>
    </source>
</evidence>
<evidence type="ECO:0000256" key="7">
    <source>
        <dbReference type="ARBA" id="ARBA00022840"/>
    </source>
</evidence>
<evidence type="ECO:0000256" key="3">
    <source>
        <dbReference type="ARBA" id="ARBA00022723"/>
    </source>
</evidence>
<dbReference type="NCBIfam" id="TIGR00364">
    <property type="entry name" value="7-cyano-7-deazaguanine synthase QueC"/>
    <property type="match status" value="1"/>
</dbReference>
<feature type="compositionally biased region" description="Polar residues" evidence="12">
    <location>
        <begin position="234"/>
        <end position="248"/>
    </location>
</feature>
<dbReference type="Pfam" id="PF06508">
    <property type="entry name" value="QueC"/>
    <property type="match status" value="1"/>
</dbReference>
<protein>
    <recommendedName>
        <fullName evidence="9 11">7-cyano-7-deazaguanine synthase</fullName>
        <ecNumber evidence="9 11">6.3.4.20</ecNumber>
    </recommendedName>
    <alternativeName>
        <fullName evidence="11">7-cyano-7-carbaguanine synthase</fullName>
    </alternativeName>
    <alternativeName>
        <fullName evidence="11">PreQ(0) synthase</fullName>
    </alternativeName>
    <alternativeName>
        <fullName evidence="11">Queuosine biosynthesis protein QueC</fullName>
    </alternativeName>
</protein>
<dbReference type="PIRSF" id="PIRSF006293">
    <property type="entry name" value="ExsB"/>
    <property type="match status" value="1"/>
</dbReference>